<dbReference type="Proteomes" id="UP000053766">
    <property type="component" value="Unassembled WGS sequence"/>
</dbReference>
<accession>A0A0D8XTE8</accession>
<evidence type="ECO:0000313" key="3">
    <source>
        <dbReference type="Proteomes" id="UP000053766"/>
    </source>
</evidence>
<evidence type="ECO:0000259" key="1">
    <source>
        <dbReference type="Pfam" id="PF03807"/>
    </source>
</evidence>
<name>A0A0D8XTE8_DICVI</name>
<feature type="domain" description="Pyrroline-5-carboxylate reductase catalytic N-terminal" evidence="1">
    <location>
        <begin position="2"/>
        <end position="22"/>
    </location>
</feature>
<dbReference type="SUPFAM" id="SSF51735">
    <property type="entry name" value="NAD(P)-binding Rossmann-fold domains"/>
    <property type="match status" value="1"/>
</dbReference>
<dbReference type="OrthoDB" id="10067889at2759"/>
<organism evidence="2 3">
    <name type="scientific">Dictyocaulus viviparus</name>
    <name type="common">Bovine lungworm</name>
    <dbReference type="NCBI Taxonomy" id="29172"/>
    <lineage>
        <taxon>Eukaryota</taxon>
        <taxon>Metazoa</taxon>
        <taxon>Ecdysozoa</taxon>
        <taxon>Nematoda</taxon>
        <taxon>Chromadorea</taxon>
        <taxon>Rhabditida</taxon>
        <taxon>Rhabditina</taxon>
        <taxon>Rhabditomorpha</taxon>
        <taxon>Strongyloidea</taxon>
        <taxon>Metastrongylidae</taxon>
        <taxon>Dictyocaulus</taxon>
    </lineage>
</organism>
<evidence type="ECO:0000313" key="2">
    <source>
        <dbReference type="EMBL" id="KJH47097.1"/>
    </source>
</evidence>
<protein>
    <recommendedName>
        <fullName evidence="1">Pyrroline-5-carboxylate reductase catalytic N-terminal domain-containing protein</fullName>
    </recommendedName>
</protein>
<dbReference type="InterPro" id="IPR028939">
    <property type="entry name" value="P5C_Rdtase_cat_N"/>
</dbReference>
<sequence>MKIGFIGAGKMAQALARGLINSVRKMGQSIRSNFSSIVDERYFEHHNLIDNCNDSIWILDFIRLFSLSLISS</sequence>
<reference evidence="2 3" key="1">
    <citation type="submission" date="2013-11" db="EMBL/GenBank/DDBJ databases">
        <title>Draft genome of the bovine lungworm Dictyocaulus viviparus.</title>
        <authorList>
            <person name="Mitreva M."/>
        </authorList>
    </citation>
    <scope>NUCLEOTIDE SEQUENCE [LARGE SCALE GENOMIC DNA]</scope>
    <source>
        <strain evidence="2 3">HannoverDv2000</strain>
    </source>
</reference>
<keyword evidence="3" id="KW-1185">Reference proteome</keyword>
<dbReference type="Pfam" id="PF03807">
    <property type="entry name" value="F420_oxidored"/>
    <property type="match status" value="1"/>
</dbReference>
<dbReference type="InterPro" id="IPR036291">
    <property type="entry name" value="NAD(P)-bd_dom_sf"/>
</dbReference>
<reference evidence="3" key="2">
    <citation type="journal article" date="2016" name="Sci. Rep.">
        <title>Dictyocaulus viviparus genome, variome and transcriptome elucidate lungworm biology and support future intervention.</title>
        <authorList>
            <person name="McNulty S.N."/>
            <person name="Strube C."/>
            <person name="Rosa B.A."/>
            <person name="Martin J.C."/>
            <person name="Tyagi R."/>
            <person name="Choi Y.J."/>
            <person name="Wang Q."/>
            <person name="Hallsworth Pepin K."/>
            <person name="Zhang X."/>
            <person name="Ozersky P."/>
            <person name="Wilson R.K."/>
            <person name="Sternberg P.W."/>
            <person name="Gasser R.B."/>
            <person name="Mitreva M."/>
        </authorList>
    </citation>
    <scope>NUCLEOTIDE SEQUENCE [LARGE SCALE GENOMIC DNA]</scope>
    <source>
        <strain evidence="3">HannoverDv2000</strain>
    </source>
</reference>
<dbReference type="Gene3D" id="3.40.50.720">
    <property type="entry name" value="NAD(P)-binding Rossmann-like Domain"/>
    <property type="match status" value="1"/>
</dbReference>
<gene>
    <name evidence="2" type="ORF">DICVIV_06805</name>
</gene>
<proteinExistence type="predicted"/>
<dbReference type="EMBL" id="KN716320">
    <property type="protein sequence ID" value="KJH47097.1"/>
    <property type="molecule type" value="Genomic_DNA"/>
</dbReference>
<dbReference type="AlphaFoldDB" id="A0A0D8XTE8"/>